<sequence length="66" mass="7113">MVEIITGIILLIVGIFEIYAVYKTIMRLKNSENAGASPFMPLALLSAAIFGIAIIAFGLAFILKLI</sequence>
<organism evidence="2 3">
    <name type="scientific">Pediococcus stilesii</name>
    <dbReference type="NCBI Taxonomy" id="331679"/>
    <lineage>
        <taxon>Bacteria</taxon>
        <taxon>Bacillati</taxon>
        <taxon>Bacillota</taxon>
        <taxon>Bacilli</taxon>
        <taxon>Lactobacillales</taxon>
        <taxon>Lactobacillaceae</taxon>
        <taxon>Pediococcus</taxon>
    </lineage>
</organism>
<dbReference type="Proteomes" id="UP000305541">
    <property type="component" value="Unassembled WGS sequence"/>
</dbReference>
<feature type="transmembrane region" description="Helical" evidence="1">
    <location>
        <begin position="42"/>
        <end position="63"/>
    </location>
</feature>
<protein>
    <recommendedName>
        <fullName evidence="4">Immunity protein</fullName>
    </recommendedName>
</protein>
<keyword evidence="1" id="KW-0812">Transmembrane</keyword>
<evidence type="ECO:0000313" key="2">
    <source>
        <dbReference type="EMBL" id="TLQ05146.1"/>
    </source>
</evidence>
<comment type="caution">
    <text evidence="2">The sequence shown here is derived from an EMBL/GenBank/DDBJ whole genome shotgun (WGS) entry which is preliminary data.</text>
</comment>
<keyword evidence="1" id="KW-1133">Transmembrane helix</keyword>
<feature type="transmembrane region" description="Helical" evidence="1">
    <location>
        <begin position="5"/>
        <end position="22"/>
    </location>
</feature>
<keyword evidence="1" id="KW-0472">Membrane</keyword>
<accession>A0A5R9BWR6</accession>
<dbReference type="RefSeq" id="WP_138473896.1">
    <property type="nucleotide sequence ID" value="NZ_VBTH01000003.1"/>
</dbReference>
<dbReference type="EMBL" id="VBTH01000003">
    <property type="protein sequence ID" value="TLQ05146.1"/>
    <property type="molecule type" value="Genomic_DNA"/>
</dbReference>
<dbReference type="AlphaFoldDB" id="A0A5R9BWR6"/>
<name>A0A5R9BWR6_9LACO</name>
<proteinExistence type="predicted"/>
<evidence type="ECO:0008006" key="4">
    <source>
        <dbReference type="Google" id="ProtNLM"/>
    </source>
</evidence>
<gene>
    <name evidence="2" type="ORF">FEZ51_02595</name>
</gene>
<evidence type="ECO:0000256" key="1">
    <source>
        <dbReference type="SAM" id="Phobius"/>
    </source>
</evidence>
<evidence type="ECO:0000313" key="3">
    <source>
        <dbReference type="Proteomes" id="UP000305541"/>
    </source>
</evidence>
<reference evidence="2 3" key="1">
    <citation type="submission" date="2019-05" db="EMBL/GenBank/DDBJ databases">
        <title>The metagenome of a microbial culture collection derived from dairy environment covers the genomic content of the human microbiome.</title>
        <authorList>
            <person name="Roder T."/>
            <person name="Wuthrich D."/>
            <person name="Sattari Z."/>
            <person name="Von Ah U."/>
            <person name="Bar C."/>
            <person name="Ronchi F."/>
            <person name="Macpherson A.J."/>
            <person name="Ganal-Vonarburg S.C."/>
            <person name="Bruggmann R."/>
            <person name="Vergeres G."/>
        </authorList>
    </citation>
    <scope>NUCLEOTIDE SEQUENCE [LARGE SCALE GENOMIC DNA]</scope>
    <source>
        <strain evidence="2 3">FAM 18815</strain>
    </source>
</reference>